<keyword evidence="3" id="KW-1185">Reference proteome</keyword>
<evidence type="ECO:0000313" key="3">
    <source>
        <dbReference type="Proteomes" id="UP000326340"/>
    </source>
</evidence>
<proteinExistence type="predicted"/>
<dbReference type="EMBL" id="PUHP01000391">
    <property type="protein sequence ID" value="TQN70401.1"/>
    <property type="molecule type" value="Genomic_DNA"/>
</dbReference>
<protein>
    <submittedName>
        <fullName evidence="2">Uncharacterized protein</fullName>
    </submittedName>
</protein>
<reference evidence="2 3" key="1">
    <citation type="journal article" date="2019" name="Sci. Rep.">
        <title>Colletotrichum shisoi sp. nov., an anthracnose pathogen of Perilla frutescens in Japan: molecular phylogenetic, morphological and genomic evidence.</title>
        <authorList>
            <person name="Gan P."/>
            <person name="Tsushima A."/>
            <person name="Hiroyama R."/>
            <person name="Narusaka M."/>
            <person name="Takano Y."/>
            <person name="Narusaka Y."/>
            <person name="Kawaradani M."/>
            <person name="Damm U."/>
            <person name="Shirasu K."/>
        </authorList>
    </citation>
    <scope>NUCLEOTIDE SEQUENCE [LARGE SCALE GENOMIC DNA]</scope>
    <source>
        <strain evidence="2 3">PG-2018a</strain>
    </source>
</reference>
<feature type="non-terminal residue" evidence="2">
    <location>
        <position position="930"/>
    </location>
</feature>
<feature type="region of interest" description="Disordered" evidence="1">
    <location>
        <begin position="189"/>
        <end position="211"/>
    </location>
</feature>
<evidence type="ECO:0000256" key="1">
    <source>
        <dbReference type="SAM" id="MobiDB-lite"/>
    </source>
</evidence>
<sequence>MPSLRVQANALRQSGPDVDAADEAIKRGMMADLGTVRIDELPLDDTPNPRAIPPRPRRIVRATEHTMAKNGIDDAEAMTVKDLNDLGGPSVYRPTAGPSRDFMAEHSRPLSTFQGMKTSPNGIVLPPGAPVHRFPSGRAVATNAITAPNNAGRAVNTRSEHPATAVVPKNTVPPHLRAKKTAETTTLNNHGARKEASVQVPKQATMSGSDVTQERVKVAPLTVHDHGALHSSVPHASTAKDGLTTERVGSRYQVLDYWSGFCNIRISEQGKDCEVSVELAVHQTAQDIDGKCLFVMTLPNGVVKRYSMRSYLLQFQKSNLCVVCFDSGAEKASYKLKFKDETTASEFQRRAANLQRVVGYVHGLPTTNTKTTAESETASNAEKTADREEPTQPEPNVSTAPVEGFANTPREKSESKPAATGNGELSRKSGADTSYNPKDIANVMADAFKNLSLDNIKDAAMYKPNRNKVRYSAQELLERRTSGEAPPGIRDINIPLKQVVALGKKNTPVYSPSTHDSANLMGFLAGKKAQQQAEESRIAMPGLSMAVQCQKAAAATSANSLAQARKELSLEEKNDETVAYKTEAKLHDNAKKNTEGTAAHSKETEKFSVKEIGAGHSAHTTHKALKSDDVVASVDIEAASVQSTLNEKAEASVVLENRDGGAAVPNDSNDSTIEFQPSSKDERPSTAVPDQQSRKTMNATAPAFNMMESVPTAATANTTATVKQDDSAKESAYAAPCEAPTQPAPMISPATTPATAPVEHAEGHPSHAYGFHAHGDQGLLASMPFPHMALPGMTTPLMTTPSTAQPNVAYNYQMNAQPMIPGIQQYPPAGIVHSMSVTYHISLGGTSNGPGAHVGQTSMHPANCVTDFNGNQASSSFSPGIQSSEPQSQGQACHQIPGQNRKRRGLESSMFATGYSGAKFAGSFTGKVSE</sequence>
<name>A0A5Q4BUE8_9PEZI</name>
<feature type="compositionally biased region" description="Polar residues" evidence="1">
    <location>
        <begin position="870"/>
        <end position="892"/>
    </location>
</feature>
<organism evidence="2 3">
    <name type="scientific">Colletotrichum shisoi</name>
    <dbReference type="NCBI Taxonomy" id="2078593"/>
    <lineage>
        <taxon>Eukaryota</taxon>
        <taxon>Fungi</taxon>
        <taxon>Dikarya</taxon>
        <taxon>Ascomycota</taxon>
        <taxon>Pezizomycotina</taxon>
        <taxon>Sordariomycetes</taxon>
        <taxon>Hypocreomycetidae</taxon>
        <taxon>Glomerellales</taxon>
        <taxon>Glomerellaceae</taxon>
        <taxon>Colletotrichum</taxon>
        <taxon>Colletotrichum destructivum species complex</taxon>
    </lineage>
</organism>
<feature type="compositionally biased region" description="Polar residues" evidence="1">
    <location>
        <begin position="666"/>
        <end position="678"/>
    </location>
</feature>
<gene>
    <name evidence="2" type="ORF">CSHISOI_05117</name>
</gene>
<dbReference type="Proteomes" id="UP000326340">
    <property type="component" value="Unassembled WGS sequence"/>
</dbReference>
<comment type="caution">
    <text evidence="2">The sequence shown here is derived from an EMBL/GenBank/DDBJ whole genome shotgun (WGS) entry which is preliminary data.</text>
</comment>
<evidence type="ECO:0000313" key="2">
    <source>
        <dbReference type="EMBL" id="TQN70401.1"/>
    </source>
</evidence>
<feature type="region of interest" description="Disordered" evidence="1">
    <location>
        <begin position="870"/>
        <end position="906"/>
    </location>
</feature>
<feature type="compositionally biased region" description="Polar residues" evidence="1">
    <location>
        <begin position="200"/>
        <end position="211"/>
    </location>
</feature>
<feature type="region of interest" description="Disordered" evidence="1">
    <location>
        <begin position="659"/>
        <end position="695"/>
    </location>
</feature>
<feature type="compositionally biased region" description="Low complexity" evidence="1">
    <location>
        <begin position="366"/>
        <end position="382"/>
    </location>
</feature>
<dbReference type="AlphaFoldDB" id="A0A5Q4BUE8"/>
<dbReference type="OrthoDB" id="4829625at2759"/>
<accession>A0A5Q4BUE8</accession>
<feature type="region of interest" description="Disordered" evidence="1">
    <location>
        <begin position="365"/>
        <end position="434"/>
    </location>
</feature>
<feature type="region of interest" description="Disordered" evidence="1">
    <location>
        <begin position="584"/>
        <end position="605"/>
    </location>
</feature>